<dbReference type="PROSITE" id="PS52038">
    <property type="entry name" value="TOPO_IB_2"/>
    <property type="match status" value="1"/>
</dbReference>
<dbReference type="SUPFAM" id="SSF56349">
    <property type="entry name" value="DNA breaking-rejoining enzymes"/>
    <property type="match status" value="1"/>
</dbReference>
<organism evidence="9 10">
    <name type="scientific">Pseudaquabacterium terrae</name>
    <dbReference type="NCBI Taxonomy" id="2732868"/>
    <lineage>
        <taxon>Bacteria</taxon>
        <taxon>Pseudomonadati</taxon>
        <taxon>Pseudomonadota</taxon>
        <taxon>Betaproteobacteria</taxon>
        <taxon>Burkholderiales</taxon>
        <taxon>Sphaerotilaceae</taxon>
        <taxon>Pseudaquabacterium</taxon>
    </lineage>
</organism>
<evidence type="ECO:0000313" key="10">
    <source>
        <dbReference type="Proteomes" id="UP000737171"/>
    </source>
</evidence>
<sequence length="367" mass="40260">MANGPDRTELPAGLVWVNDGVPGIRRRRRGRGFAYVDAQGAPVRDAPTLQRIRRLAVPPAYAAVWICPLPQGHLQATGRDARGRKQYRYHPLWQAERGATKFDQLRHIGPALARVRRRVQRDLRAARGAPTRQVVLATLVRLLDTTCLRVGNEAYARDNGSYGLTTLRSSHADVAGSALRLRFRGKGGVLHECELDDARIARVVRRCRELPGQELFQYQEADGTLHPIGSAEVNAYLAEAAGLRITAKDFRTWHASVQALELLLQACEAGARETAGAPQPRSATEIVAAVARRLGNTAAVCRKAYIHPRVLELAAATLPDAQRRAALLEAPWVGAVGRATPPLRRAERQLLALLRRSAGTPLATRFT</sequence>
<keyword evidence="5" id="KW-0238">DNA-binding</keyword>
<dbReference type="Gene3D" id="1.10.132.120">
    <property type="match status" value="1"/>
</dbReference>
<dbReference type="Gene3D" id="3.90.15.10">
    <property type="entry name" value="Topoisomerase I, Chain A, domain 3"/>
    <property type="match status" value="1"/>
</dbReference>
<reference evidence="9 10" key="1">
    <citation type="submission" date="2020-05" db="EMBL/GenBank/DDBJ databases">
        <title>Aquincola sp. isolate from soil.</title>
        <authorList>
            <person name="Han J."/>
            <person name="Kim D.-U."/>
        </authorList>
    </citation>
    <scope>NUCLEOTIDE SEQUENCE [LARGE SCALE GENOMIC DNA]</scope>
    <source>
        <strain evidence="9 10">S2</strain>
    </source>
</reference>
<accession>A0ABX2EHQ6</accession>
<proteinExistence type="inferred from homology"/>
<evidence type="ECO:0000256" key="1">
    <source>
        <dbReference type="ARBA" id="ARBA00000213"/>
    </source>
</evidence>
<comment type="similarity">
    <text evidence="2">Belongs to the type IB topoisomerase family.</text>
</comment>
<dbReference type="InterPro" id="IPR011010">
    <property type="entry name" value="DNA_brk_join_enz"/>
</dbReference>
<feature type="domain" description="DNA topoisomerase IB N-terminal" evidence="8">
    <location>
        <begin position="32"/>
        <end position="80"/>
    </location>
</feature>
<dbReference type="PRINTS" id="PR00416">
    <property type="entry name" value="EUTPISMRASEI"/>
</dbReference>
<keyword evidence="10" id="KW-1185">Reference proteome</keyword>
<dbReference type="RefSeq" id="WP_173123558.1">
    <property type="nucleotide sequence ID" value="NZ_JABRWJ010000004.1"/>
</dbReference>
<dbReference type="Gene3D" id="3.30.66.10">
    <property type="entry name" value="DNA topoisomerase I domain"/>
    <property type="match status" value="1"/>
</dbReference>
<evidence type="ECO:0000259" key="8">
    <source>
        <dbReference type="Pfam" id="PF21338"/>
    </source>
</evidence>
<dbReference type="EMBL" id="JABRWJ010000004">
    <property type="protein sequence ID" value="NRF68162.1"/>
    <property type="molecule type" value="Genomic_DNA"/>
</dbReference>
<dbReference type="SUPFAM" id="SSF55869">
    <property type="entry name" value="DNA topoisomerase I domain"/>
    <property type="match status" value="1"/>
</dbReference>
<dbReference type="EC" id="5.6.2.1" evidence="3"/>
<keyword evidence="6" id="KW-0413">Isomerase</keyword>
<dbReference type="InterPro" id="IPR049331">
    <property type="entry name" value="Top1B_N_bact"/>
</dbReference>
<evidence type="ECO:0000256" key="5">
    <source>
        <dbReference type="ARBA" id="ARBA00023125"/>
    </source>
</evidence>
<feature type="domain" description="DNA topoisomerase I catalytic core eukaryotic-type" evidence="7">
    <location>
        <begin position="95"/>
        <end position="318"/>
    </location>
</feature>
<evidence type="ECO:0000256" key="3">
    <source>
        <dbReference type="ARBA" id="ARBA00012891"/>
    </source>
</evidence>
<gene>
    <name evidence="9" type="ORF">HLB44_14305</name>
</gene>
<dbReference type="InterPro" id="IPR013500">
    <property type="entry name" value="TopoI_cat_euk"/>
</dbReference>
<evidence type="ECO:0000256" key="6">
    <source>
        <dbReference type="ARBA" id="ARBA00023235"/>
    </source>
</evidence>
<evidence type="ECO:0000259" key="7">
    <source>
        <dbReference type="Pfam" id="PF01028"/>
    </source>
</evidence>
<dbReference type="InterPro" id="IPR035447">
    <property type="entry name" value="DNA_topo_I_N_sf"/>
</dbReference>
<protein>
    <recommendedName>
        <fullName evidence="3">DNA topoisomerase</fullName>
        <ecNumber evidence="3">5.6.2.1</ecNumber>
    </recommendedName>
</protein>
<evidence type="ECO:0000256" key="4">
    <source>
        <dbReference type="ARBA" id="ARBA00023029"/>
    </source>
</evidence>
<comment type="caution">
    <text evidence="9">The sequence shown here is derived from an EMBL/GenBank/DDBJ whole genome shotgun (WGS) entry which is preliminary data.</text>
</comment>
<dbReference type="Proteomes" id="UP000737171">
    <property type="component" value="Unassembled WGS sequence"/>
</dbReference>
<comment type="catalytic activity">
    <reaction evidence="1">
        <text>ATP-independent breakage of single-stranded DNA, followed by passage and rejoining.</text>
        <dbReference type="EC" id="5.6.2.1"/>
    </reaction>
</comment>
<dbReference type="Pfam" id="PF01028">
    <property type="entry name" value="Topoisom_I"/>
    <property type="match status" value="1"/>
</dbReference>
<dbReference type="InterPro" id="IPR014711">
    <property type="entry name" value="TopoI_cat_a-hlx-sub_euk"/>
</dbReference>
<name>A0ABX2EHQ6_9BURK</name>
<evidence type="ECO:0000256" key="2">
    <source>
        <dbReference type="ARBA" id="ARBA00006645"/>
    </source>
</evidence>
<dbReference type="Pfam" id="PF21338">
    <property type="entry name" value="Top1B_N_bact"/>
    <property type="match status" value="1"/>
</dbReference>
<evidence type="ECO:0000313" key="9">
    <source>
        <dbReference type="EMBL" id="NRF68162.1"/>
    </source>
</evidence>
<keyword evidence="4" id="KW-0799">Topoisomerase</keyword>
<dbReference type="InterPro" id="IPR001631">
    <property type="entry name" value="TopoI"/>
</dbReference>